<organism evidence="1 2">
    <name type="scientific">Rhododendron griersonianum</name>
    <dbReference type="NCBI Taxonomy" id="479676"/>
    <lineage>
        <taxon>Eukaryota</taxon>
        <taxon>Viridiplantae</taxon>
        <taxon>Streptophyta</taxon>
        <taxon>Embryophyta</taxon>
        <taxon>Tracheophyta</taxon>
        <taxon>Spermatophyta</taxon>
        <taxon>Magnoliopsida</taxon>
        <taxon>eudicotyledons</taxon>
        <taxon>Gunneridae</taxon>
        <taxon>Pentapetalae</taxon>
        <taxon>asterids</taxon>
        <taxon>Ericales</taxon>
        <taxon>Ericaceae</taxon>
        <taxon>Ericoideae</taxon>
        <taxon>Rhodoreae</taxon>
        <taxon>Rhododendron</taxon>
    </lineage>
</organism>
<comment type="caution">
    <text evidence="1">The sequence shown here is derived from an EMBL/GenBank/DDBJ whole genome shotgun (WGS) entry which is preliminary data.</text>
</comment>
<proteinExistence type="predicted"/>
<dbReference type="Proteomes" id="UP000823749">
    <property type="component" value="Chromosome 7"/>
</dbReference>
<evidence type="ECO:0000313" key="1">
    <source>
        <dbReference type="EMBL" id="KAG5542147.1"/>
    </source>
</evidence>
<sequence length="68" mass="7485">MVPSALNTHPLASDDDDHVGGRMAIRRQAQVAVTVYPNGAIAILRVPIVAVSCRPHKTLATHRCFRRR</sequence>
<protein>
    <submittedName>
        <fullName evidence="1">Uncharacterized protein</fullName>
    </submittedName>
</protein>
<accession>A0AAV6JQP1</accession>
<name>A0AAV6JQP1_9ERIC</name>
<dbReference type="AlphaFoldDB" id="A0AAV6JQP1"/>
<keyword evidence="2" id="KW-1185">Reference proteome</keyword>
<reference evidence="1" key="1">
    <citation type="submission" date="2020-08" db="EMBL/GenBank/DDBJ databases">
        <title>Plant Genome Project.</title>
        <authorList>
            <person name="Zhang R.-G."/>
        </authorList>
    </citation>
    <scope>NUCLEOTIDE SEQUENCE</scope>
    <source>
        <strain evidence="1">WSP0</strain>
        <tissue evidence="1">Leaf</tissue>
    </source>
</reference>
<evidence type="ECO:0000313" key="2">
    <source>
        <dbReference type="Proteomes" id="UP000823749"/>
    </source>
</evidence>
<dbReference type="EMBL" id="JACTNZ010000007">
    <property type="protein sequence ID" value="KAG5542147.1"/>
    <property type="molecule type" value="Genomic_DNA"/>
</dbReference>
<gene>
    <name evidence="1" type="ORF">RHGRI_021867</name>
</gene>